<feature type="transmembrane region" description="Helical" evidence="7">
    <location>
        <begin position="6"/>
        <end position="21"/>
    </location>
</feature>
<gene>
    <name evidence="9" type="ORF">AHTJR_00100</name>
</gene>
<evidence type="ECO:0000313" key="9">
    <source>
        <dbReference type="EMBL" id="QBQ14788.1"/>
    </source>
</evidence>
<keyword evidence="6 7" id="KW-0472">Membrane</keyword>
<evidence type="ECO:0000259" key="8">
    <source>
        <dbReference type="PROSITE" id="PS51202"/>
    </source>
</evidence>
<comment type="subcellular location">
    <subcellularLocation>
        <location evidence="1">Membrane</location>
        <topology evidence="1">Multi-pass membrane protein</topology>
    </subcellularLocation>
</comment>
<feature type="transmembrane region" description="Helical" evidence="7">
    <location>
        <begin position="135"/>
        <end position="160"/>
    </location>
</feature>
<dbReference type="InterPro" id="IPR036721">
    <property type="entry name" value="RCK_C_sf"/>
</dbReference>
<keyword evidence="5 7" id="KW-1133">Transmembrane helix</keyword>
<dbReference type="Pfam" id="PF03600">
    <property type="entry name" value="CitMHS"/>
    <property type="match status" value="1"/>
</dbReference>
<feature type="transmembrane region" description="Helical" evidence="7">
    <location>
        <begin position="567"/>
        <end position="589"/>
    </location>
</feature>
<dbReference type="GO" id="GO:0005886">
    <property type="term" value="C:plasma membrane"/>
    <property type="evidence" value="ECO:0007669"/>
    <property type="project" value="TreeGrafter"/>
</dbReference>
<feature type="transmembrane region" description="Helical" evidence="7">
    <location>
        <begin position="525"/>
        <end position="547"/>
    </location>
</feature>
<name>A0A4P7B1S5_ACIHA</name>
<dbReference type="Proteomes" id="UP000294395">
    <property type="component" value="Chromosome"/>
</dbReference>
<dbReference type="Pfam" id="PF02080">
    <property type="entry name" value="TrkA_C"/>
    <property type="match status" value="2"/>
</dbReference>
<feature type="transmembrane region" description="Helical" evidence="7">
    <location>
        <begin position="399"/>
        <end position="432"/>
    </location>
</feature>
<dbReference type="PROSITE" id="PS51202">
    <property type="entry name" value="RCK_C"/>
    <property type="match status" value="2"/>
</dbReference>
<feature type="transmembrane region" description="Helical" evidence="7">
    <location>
        <begin position="502"/>
        <end position="519"/>
    </location>
</feature>
<dbReference type="EMBL" id="CP038009">
    <property type="protein sequence ID" value="QBQ14788.1"/>
    <property type="molecule type" value="Genomic_DNA"/>
</dbReference>
<dbReference type="PANTHER" id="PTHR43652">
    <property type="entry name" value="BASIC AMINO ACID ANTIPORTER YFCC-RELATED"/>
    <property type="match status" value="1"/>
</dbReference>
<evidence type="ECO:0000256" key="7">
    <source>
        <dbReference type="SAM" id="Phobius"/>
    </source>
</evidence>
<dbReference type="RefSeq" id="WP_134251179.1">
    <property type="nucleotide sequence ID" value="NZ_CP038009.1"/>
</dbReference>
<evidence type="ECO:0000256" key="6">
    <source>
        <dbReference type="ARBA" id="ARBA00023136"/>
    </source>
</evidence>
<dbReference type="InterPro" id="IPR006037">
    <property type="entry name" value="RCK_C"/>
</dbReference>
<dbReference type="InterPro" id="IPR051679">
    <property type="entry name" value="DASS-Related_Transporters"/>
</dbReference>
<dbReference type="PANTHER" id="PTHR43652:SF2">
    <property type="entry name" value="BASIC AMINO ACID ANTIPORTER YFCC-RELATED"/>
    <property type="match status" value="1"/>
</dbReference>
<evidence type="ECO:0000256" key="4">
    <source>
        <dbReference type="ARBA" id="ARBA00022737"/>
    </source>
</evidence>
<feature type="transmembrane region" description="Helical" evidence="7">
    <location>
        <begin position="475"/>
        <end position="495"/>
    </location>
</feature>
<feature type="transmembrane region" description="Helical" evidence="7">
    <location>
        <begin position="57"/>
        <end position="81"/>
    </location>
</feature>
<protein>
    <submittedName>
        <fullName evidence="9">TRAP transporter large permease subunit</fullName>
    </submittedName>
</protein>
<dbReference type="SUPFAM" id="SSF116726">
    <property type="entry name" value="TrkA C-terminal domain-like"/>
    <property type="match status" value="2"/>
</dbReference>
<feature type="domain" description="RCK C-terminal" evidence="8">
    <location>
        <begin position="205"/>
        <end position="289"/>
    </location>
</feature>
<evidence type="ECO:0000256" key="5">
    <source>
        <dbReference type="ARBA" id="ARBA00022989"/>
    </source>
</evidence>
<dbReference type="PROSITE" id="PS01271">
    <property type="entry name" value="NA_SULFATE"/>
    <property type="match status" value="1"/>
</dbReference>
<keyword evidence="3 7" id="KW-0812">Transmembrane</keyword>
<keyword evidence="4" id="KW-0677">Repeat</keyword>
<feature type="domain" description="RCK C-terminal" evidence="8">
    <location>
        <begin position="298"/>
        <end position="382"/>
    </location>
</feature>
<dbReference type="AlphaFoldDB" id="A0A4P7B1S5"/>
<sequence>MGWEGWLSLALTLAGLLTLIFSRIAPHIVMLAILTILSVLGILTAQEALAGFSNSGLITVAAMFVVAAGISNSGGIDLFVNKLLGTPKTERMALLRIFLPIAPLSAFLNNTPVVATMIPALNSWSKKIGIAPSKLMIPLSYTAILGGTITLIGTSTNLVVNGQYQALTGEAGFGIFDITIIGLPVAIIGMFIMYWFAPKLLPNHQEQNVFSNLREFTLEVIVSPNGPLVGQSVAAAGLRSLKRVYLVEIERQQTVLSAVSSDEILFGNDRLVFAGDTEAITELLKIHGLVAPDSIDEKSALEETHAGRRLVEAVVSPHCDAIGSAIRDSKFRNRYGAVVLAVARNGERLKGGLGNIKLQAGDTLLLEARPAFVTRQKYNKDFLLVNELDHEPLQHDKALLSWGILLAAVTAAGFGVLSMLNAALLAAGAMLTCRCLTVKQAEKSLDLTVILTIAASFALGTALEKTGVAELLAQFIVHFSAGEAILLLILTYFFVSLLTEVITNNAAALLTLPIVLAITEQANLNPIPFVFAIMMAASASFATPLGYQTNLMVLGPGNYRFSDFIKVGLPMNIFIGFITVILLLLVFPIQL</sequence>
<accession>A0A4P7B1S5</accession>
<evidence type="ECO:0000313" key="10">
    <source>
        <dbReference type="Proteomes" id="UP000294395"/>
    </source>
</evidence>
<dbReference type="InterPro" id="IPR004680">
    <property type="entry name" value="Cit_transptr-like_dom"/>
</dbReference>
<evidence type="ECO:0000256" key="1">
    <source>
        <dbReference type="ARBA" id="ARBA00004141"/>
    </source>
</evidence>
<dbReference type="GO" id="GO:0006813">
    <property type="term" value="P:potassium ion transport"/>
    <property type="evidence" value="ECO:0007669"/>
    <property type="project" value="InterPro"/>
</dbReference>
<dbReference type="Gene3D" id="3.30.70.1450">
    <property type="entry name" value="Regulator of K+ conductance, C-terminal domain"/>
    <property type="match status" value="2"/>
</dbReference>
<evidence type="ECO:0000256" key="3">
    <source>
        <dbReference type="ARBA" id="ARBA00022692"/>
    </source>
</evidence>
<dbReference type="FunFam" id="3.30.70.1450:FF:000009">
    <property type="entry name" value="SLC13 family permease"/>
    <property type="match status" value="1"/>
</dbReference>
<dbReference type="GO" id="GO:0008324">
    <property type="term" value="F:monoatomic cation transmembrane transporter activity"/>
    <property type="evidence" value="ECO:0007669"/>
    <property type="project" value="InterPro"/>
</dbReference>
<keyword evidence="2" id="KW-0813">Transport</keyword>
<feature type="transmembrane region" description="Helical" evidence="7">
    <location>
        <begin position="28"/>
        <end position="45"/>
    </location>
</feature>
<proteinExistence type="predicted"/>
<feature type="transmembrane region" description="Helical" evidence="7">
    <location>
        <begin position="172"/>
        <end position="197"/>
    </location>
</feature>
<evidence type="ECO:0000256" key="2">
    <source>
        <dbReference type="ARBA" id="ARBA00022448"/>
    </source>
</evidence>
<organism evidence="9 10">
    <name type="scientific">Acinetobacter haemolyticus</name>
    <dbReference type="NCBI Taxonomy" id="29430"/>
    <lineage>
        <taxon>Bacteria</taxon>
        <taxon>Pseudomonadati</taxon>
        <taxon>Pseudomonadota</taxon>
        <taxon>Gammaproteobacteria</taxon>
        <taxon>Moraxellales</taxon>
        <taxon>Moraxellaceae</taxon>
        <taxon>Acinetobacter</taxon>
    </lineage>
</organism>
<feature type="transmembrane region" description="Helical" evidence="7">
    <location>
        <begin position="93"/>
        <end position="115"/>
    </location>
</feature>
<reference evidence="9 10" key="1">
    <citation type="submission" date="2019-03" db="EMBL/GenBank/DDBJ databases">
        <title>Complete genome sequence of two outbreak-associated Acinetobacter haemolyticus strains.</title>
        <authorList>
            <person name="Bai L."/>
            <person name="Zhang S.-C."/>
            <person name="Deng Y."/>
            <person name="Song C.-C."/>
            <person name="Kang G.-B."/>
            <person name="Dong Y."/>
            <person name="Wang Y."/>
            <person name="Gao F."/>
            <person name="Huang H."/>
        </authorList>
    </citation>
    <scope>NUCLEOTIDE SEQUENCE [LARGE SCALE GENOMIC DNA]</scope>
    <source>
        <strain evidence="9 10">TJR01</strain>
    </source>
</reference>
<dbReference type="InterPro" id="IPR031312">
    <property type="entry name" value="Na/sul_symport_CS"/>
</dbReference>